<dbReference type="SMART" id="SM00530">
    <property type="entry name" value="HTH_XRE"/>
    <property type="match status" value="1"/>
</dbReference>
<keyword evidence="3" id="KW-1185">Reference proteome</keyword>
<protein>
    <submittedName>
        <fullName evidence="2">Transcriptional regulator, contains XRE-family HTH domain</fullName>
    </submittedName>
</protein>
<name>A0A1G7AF28_9GAMM</name>
<evidence type="ECO:0000313" key="3">
    <source>
        <dbReference type="Proteomes" id="UP000199603"/>
    </source>
</evidence>
<dbReference type="AlphaFoldDB" id="A0A1G7AF28"/>
<dbReference type="Proteomes" id="UP000199603">
    <property type="component" value="Unassembled WGS sequence"/>
</dbReference>
<dbReference type="CDD" id="cd00093">
    <property type="entry name" value="HTH_XRE"/>
    <property type="match status" value="1"/>
</dbReference>
<dbReference type="OrthoDB" id="5957901at2"/>
<dbReference type="CDD" id="cd22309">
    <property type="entry name" value="AgeI-like"/>
    <property type="match status" value="1"/>
</dbReference>
<sequence>MKTTSERKYVSLVEWLVDQRKAKGFKQKDLSDRLDLSQSNISRYEKRELQLDIELLARWCEILGQTMEDALRFSGYLEAQTPEARKTLHSAHRSNETALPIGASETNNGFNLLLSWRNKEYPIHFPGSDIGKFLKVEREIAARFASLNSARKTQSNRDAIAEALLLAISEMPEANPSDIYHHVVYRLYLREYNRTDPKQSWVRAGGEAVELFFKHHYSARLATAGISIELAFEAREKNKFLTEMGLADQVAGGSKLDICLYGMGRNGPTPFAGVHAKASLAERVSDDKPCSERMMAAGFKSYLFTFDAKSFPPPTGDLQNLGELGTPSKPSDKRSYIEKHGSFDACFSYNTRTVPSGPATESGKKVYTSRFDDSDALLTTVIDDWRTWRKSRSL</sequence>
<dbReference type="Pfam" id="PF01381">
    <property type="entry name" value="HTH_3"/>
    <property type="match status" value="1"/>
</dbReference>
<dbReference type="SUPFAM" id="SSF47413">
    <property type="entry name" value="lambda repressor-like DNA-binding domains"/>
    <property type="match status" value="1"/>
</dbReference>
<feature type="domain" description="HTH cro/C1-type" evidence="1">
    <location>
        <begin position="16"/>
        <end position="70"/>
    </location>
</feature>
<reference evidence="2 3" key="1">
    <citation type="submission" date="2016-10" db="EMBL/GenBank/DDBJ databases">
        <authorList>
            <person name="de Groot N.N."/>
        </authorList>
    </citation>
    <scope>NUCLEOTIDE SEQUENCE [LARGE SCALE GENOMIC DNA]</scope>
    <source>
        <strain evidence="2 3">DSM 16957</strain>
    </source>
</reference>
<dbReference type="Gene3D" id="1.10.260.40">
    <property type="entry name" value="lambda repressor-like DNA-binding domains"/>
    <property type="match status" value="1"/>
</dbReference>
<dbReference type="InterPro" id="IPR010982">
    <property type="entry name" value="Lambda_DNA-bd_dom_sf"/>
</dbReference>
<dbReference type="PROSITE" id="PS50943">
    <property type="entry name" value="HTH_CROC1"/>
    <property type="match status" value="1"/>
</dbReference>
<accession>A0A1G7AF28</accession>
<dbReference type="InterPro" id="IPR041551">
    <property type="entry name" value="RE_BsaWI"/>
</dbReference>
<dbReference type="EMBL" id="FNAG01000025">
    <property type="protein sequence ID" value="SDE13409.1"/>
    <property type="molecule type" value="Genomic_DNA"/>
</dbReference>
<gene>
    <name evidence="2" type="ORF">SAMN04488509_1254</name>
</gene>
<dbReference type="GO" id="GO:0003677">
    <property type="term" value="F:DNA binding"/>
    <property type="evidence" value="ECO:0007669"/>
    <property type="project" value="InterPro"/>
</dbReference>
<dbReference type="InterPro" id="IPR001387">
    <property type="entry name" value="Cro/C1-type_HTH"/>
</dbReference>
<evidence type="ECO:0000313" key="2">
    <source>
        <dbReference type="EMBL" id="SDE13409.1"/>
    </source>
</evidence>
<organism evidence="2 3">
    <name type="scientific">Aquimonas voraii</name>
    <dbReference type="NCBI Taxonomy" id="265719"/>
    <lineage>
        <taxon>Bacteria</taxon>
        <taxon>Pseudomonadati</taxon>
        <taxon>Pseudomonadota</taxon>
        <taxon>Gammaproteobacteria</taxon>
        <taxon>Lysobacterales</taxon>
        <taxon>Lysobacteraceae</taxon>
        <taxon>Aquimonas</taxon>
    </lineage>
</organism>
<evidence type="ECO:0000259" key="1">
    <source>
        <dbReference type="PROSITE" id="PS50943"/>
    </source>
</evidence>
<dbReference type="Pfam" id="PF18643">
    <property type="entry name" value="RE_BsaWI"/>
    <property type="match status" value="1"/>
</dbReference>
<proteinExistence type="predicted"/>
<dbReference type="RefSeq" id="WP_091246121.1">
    <property type="nucleotide sequence ID" value="NZ_FNAG01000025.1"/>
</dbReference>